<keyword evidence="8" id="KW-1185">Reference proteome</keyword>
<feature type="transmembrane region" description="Helical" evidence="6">
    <location>
        <begin position="40"/>
        <end position="60"/>
    </location>
</feature>
<evidence type="ECO:0000256" key="6">
    <source>
        <dbReference type="SAM" id="Phobius"/>
    </source>
</evidence>
<dbReference type="EMBL" id="JAKLTR010000032">
    <property type="protein sequence ID" value="MCG2618073.1"/>
    <property type="molecule type" value="Genomic_DNA"/>
</dbReference>
<dbReference type="InterPro" id="IPR050833">
    <property type="entry name" value="Poly_Biosynth_Transport"/>
</dbReference>
<protein>
    <submittedName>
        <fullName evidence="7">Oligosaccharide flippase family protein</fullName>
    </submittedName>
</protein>
<feature type="transmembrane region" description="Helical" evidence="6">
    <location>
        <begin position="339"/>
        <end position="361"/>
    </location>
</feature>
<organism evidence="7 8">
    <name type="scientific">Terrimonas ginsenosidimutans</name>
    <dbReference type="NCBI Taxonomy" id="2908004"/>
    <lineage>
        <taxon>Bacteria</taxon>
        <taxon>Pseudomonadati</taxon>
        <taxon>Bacteroidota</taxon>
        <taxon>Chitinophagia</taxon>
        <taxon>Chitinophagales</taxon>
        <taxon>Chitinophagaceae</taxon>
        <taxon>Terrimonas</taxon>
    </lineage>
</organism>
<sequence length="502" mass="55666">MNSKRIFVNAGVSVVQVIVSGFVLFFLYKFLLNEIGAGLLGVWSLIMATSSMANLANFGLTSGLVKFVAEYRAKGKISELYPLIFTGLISMAVFISIAIAVIYIASFFLLEKFIDKEYLDISMAILPFSLLSLLLNSIGGIFTSVLEGMQKNYLRHIIYIGGLVILAVLSIILVPKYQIYGVVYAQLAQSFFVLLGGCIVVGRSKLVTRSQSVLSGWDKNIFKSLLSYGSKFQVISICQMLLDPATKMLLSKFGGIQSVAYYEMANRLISQIRGLIVSANQVMIPVVAEAAVNGREKIRNIYVKTFRLILFIEVPLITLLIIFLPVISQVWIGHIESSFLTFAYFLSFLTIILVLNGPAYFGILGEGKLRMMMIVYILMAIMNVLSAYIFVVFDPEFGAFWGSILTTLGGIIVMSMLYQKEHGIRFKDLFAKSEIMLFVAGLAVTACSIILNSVAKNIYLSLGVSALVYLVFFLPAVLRDYRAQAVINRLFKKKSPIHETDA</sequence>
<feature type="transmembrane region" description="Helical" evidence="6">
    <location>
        <begin position="399"/>
        <end position="418"/>
    </location>
</feature>
<feature type="transmembrane region" description="Helical" evidence="6">
    <location>
        <begin position="183"/>
        <end position="202"/>
    </location>
</feature>
<feature type="transmembrane region" description="Helical" evidence="6">
    <location>
        <begin position="457"/>
        <end position="478"/>
    </location>
</feature>
<dbReference type="Proteomes" id="UP001165367">
    <property type="component" value="Unassembled WGS sequence"/>
</dbReference>
<feature type="transmembrane region" description="Helical" evidence="6">
    <location>
        <begin position="430"/>
        <end position="451"/>
    </location>
</feature>
<evidence type="ECO:0000256" key="5">
    <source>
        <dbReference type="ARBA" id="ARBA00023136"/>
    </source>
</evidence>
<keyword evidence="3 6" id="KW-0812">Transmembrane</keyword>
<keyword evidence="4 6" id="KW-1133">Transmembrane helix</keyword>
<dbReference type="PANTHER" id="PTHR30250:SF26">
    <property type="entry name" value="PSMA PROTEIN"/>
    <property type="match status" value="1"/>
</dbReference>
<evidence type="ECO:0000313" key="7">
    <source>
        <dbReference type="EMBL" id="MCG2618073.1"/>
    </source>
</evidence>
<feature type="transmembrane region" description="Helical" evidence="6">
    <location>
        <begin position="7"/>
        <end position="28"/>
    </location>
</feature>
<feature type="transmembrane region" description="Helical" evidence="6">
    <location>
        <begin position="80"/>
        <end position="109"/>
    </location>
</feature>
<reference evidence="7" key="1">
    <citation type="submission" date="2022-01" db="EMBL/GenBank/DDBJ databases">
        <authorList>
            <person name="Jo J.-H."/>
            <person name="Im W.-T."/>
        </authorList>
    </citation>
    <scope>NUCLEOTIDE SEQUENCE</scope>
    <source>
        <strain evidence="7">NA20</strain>
    </source>
</reference>
<evidence type="ECO:0000256" key="2">
    <source>
        <dbReference type="ARBA" id="ARBA00022475"/>
    </source>
</evidence>
<dbReference type="RefSeq" id="WP_237877185.1">
    <property type="nucleotide sequence ID" value="NZ_JAKLTR010000032.1"/>
</dbReference>
<accession>A0ABS9L0P2</accession>
<evidence type="ECO:0000256" key="3">
    <source>
        <dbReference type="ARBA" id="ARBA00022692"/>
    </source>
</evidence>
<comment type="caution">
    <text evidence="7">The sequence shown here is derived from an EMBL/GenBank/DDBJ whole genome shotgun (WGS) entry which is preliminary data.</text>
</comment>
<dbReference type="PANTHER" id="PTHR30250">
    <property type="entry name" value="PST FAMILY PREDICTED COLANIC ACID TRANSPORTER"/>
    <property type="match status" value="1"/>
</dbReference>
<keyword evidence="5 6" id="KW-0472">Membrane</keyword>
<feature type="transmembrane region" description="Helical" evidence="6">
    <location>
        <begin position="121"/>
        <end position="145"/>
    </location>
</feature>
<dbReference type="Pfam" id="PF13440">
    <property type="entry name" value="Polysacc_synt_3"/>
    <property type="match status" value="1"/>
</dbReference>
<evidence type="ECO:0000313" key="8">
    <source>
        <dbReference type="Proteomes" id="UP001165367"/>
    </source>
</evidence>
<keyword evidence="2" id="KW-1003">Cell membrane</keyword>
<name>A0ABS9L0P2_9BACT</name>
<feature type="transmembrane region" description="Helical" evidence="6">
    <location>
        <begin position="305"/>
        <end position="327"/>
    </location>
</feature>
<evidence type="ECO:0000256" key="1">
    <source>
        <dbReference type="ARBA" id="ARBA00004651"/>
    </source>
</evidence>
<feature type="transmembrane region" description="Helical" evidence="6">
    <location>
        <begin position="157"/>
        <end position="177"/>
    </location>
</feature>
<gene>
    <name evidence="7" type="ORF">LZZ85_27465</name>
</gene>
<proteinExistence type="predicted"/>
<comment type="subcellular location">
    <subcellularLocation>
        <location evidence="1">Cell membrane</location>
        <topology evidence="1">Multi-pass membrane protein</topology>
    </subcellularLocation>
</comment>
<feature type="transmembrane region" description="Helical" evidence="6">
    <location>
        <begin position="373"/>
        <end position="393"/>
    </location>
</feature>
<evidence type="ECO:0000256" key="4">
    <source>
        <dbReference type="ARBA" id="ARBA00022989"/>
    </source>
</evidence>